<evidence type="ECO:0000256" key="1">
    <source>
        <dbReference type="SAM" id="MobiDB-lite"/>
    </source>
</evidence>
<protein>
    <submittedName>
        <fullName evidence="2">Uncharacterized protein</fullName>
    </submittedName>
</protein>
<evidence type="ECO:0000313" key="2">
    <source>
        <dbReference type="EMBL" id="GFN87255.1"/>
    </source>
</evidence>
<reference evidence="2 3" key="1">
    <citation type="journal article" date="2021" name="Elife">
        <title>Chloroplast acquisition without the gene transfer in kleptoplastic sea slugs, Plakobranchus ocellatus.</title>
        <authorList>
            <person name="Maeda T."/>
            <person name="Takahashi S."/>
            <person name="Yoshida T."/>
            <person name="Shimamura S."/>
            <person name="Takaki Y."/>
            <person name="Nagai Y."/>
            <person name="Toyoda A."/>
            <person name="Suzuki Y."/>
            <person name="Arimoto A."/>
            <person name="Ishii H."/>
            <person name="Satoh N."/>
            <person name="Nishiyama T."/>
            <person name="Hasebe M."/>
            <person name="Maruyama T."/>
            <person name="Minagawa J."/>
            <person name="Obokata J."/>
            <person name="Shigenobu S."/>
        </authorList>
    </citation>
    <scope>NUCLEOTIDE SEQUENCE [LARGE SCALE GENOMIC DNA]</scope>
</reference>
<organism evidence="2 3">
    <name type="scientific">Plakobranchus ocellatus</name>
    <dbReference type="NCBI Taxonomy" id="259542"/>
    <lineage>
        <taxon>Eukaryota</taxon>
        <taxon>Metazoa</taxon>
        <taxon>Spiralia</taxon>
        <taxon>Lophotrochozoa</taxon>
        <taxon>Mollusca</taxon>
        <taxon>Gastropoda</taxon>
        <taxon>Heterobranchia</taxon>
        <taxon>Euthyneura</taxon>
        <taxon>Panpulmonata</taxon>
        <taxon>Sacoglossa</taxon>
        <taxon>Placobranchoidea</taxon>
        <taxon>Plakobranchidae</taxon>
        <taxon>Plakobranchus</taxon>
    </lineage>
</organism>
<keyword evidence="3" id="KW-1185">Reference proteome</keyword>
<evidence type="ECO:0000313" key="3">
    <source>
        <dbReference type="Proteomes" id="UP000735302"/>
    </source>
</evidence>
<dbReference type="Proteomes" id="UP000735302">
    <property type="component" value="Unassembled WGS sequence"/>
</dbReference>
<accession>A0AAV3YV03</accession>
<gene>
    <name evidence="2" type="ORF">PoB_001376100</name>
</gene>
<dbReference type="AlphaFoldDB" id="A0AAV3YV03"/>
<proteinExistence type="predicted"/>
<feature type="region of interest" description="Disordered" evidence="1">
    <location>
        <begin position="1"/>
        <end position="69"/>
    </location>
</feature>
<name>A0AAV3YV03_9GAST</name>
<comment type="caution">
    <text evidence="2">The sequence shown here is derived from an EMBL/GenBank/DDBJ whole genome shotgun (WGS) entry which is preliminary data.</text>
</comment>
<dbReference type="EMBL" id="BLXT01001679">
    <property type="protein sequence ID" value="GFN87255.1"/>
    <property type="molecule type" value="Genomic_DNA"/>
</dbReference>
<sequence length="171" mass="18250">MAQPESRTKKAGKGLPSKRPSLQNEAAVKDAPSSTLKKGNEAMPDQAETQRLPPPPPPRPSKKKLTHKLPQPLEILLGEIVIDVEGNSISPKTLSVENGVIGGYRYAQGSISQLGSNTVEATLSRFITSYVALGWSGSSSGKAVGYQVRSPEFESQSGQINFSLLPVSTQH</sequence>